<evidence type="ECO:0000313" key="8">
    <source>
        <dbReference type="Proteomes" id="UP000800039"/>
    </source>
</evidence>
<dbReference type="GO" id="GO:0016491">
    <property type="term" value="F:oxidoreductase activity"/>
    <property type="evidence" value="ECO:0007669"/>
    <property type="project" value="UniProtKB-KW"/>
</dbReference>
<accession>A0A9P4GV52</accession>
<dbReference type="GO" id="GO:0071949">
    <property type="term" value="F:FAD binding"/>
    <property type="evidence" value="ECO:0007669"/>
    <property type="project" value="InterPro"/>
</dbReference>
<comment type="similarity">
    <text evidence="1">Belongs to the oxygen-dependent FAD-linked oxidoreductase family.</text>
</comment>
<dbReference type="RefSeq" id="XP_040794154.1">
    <property type="nucleotide sequence ID" value="XM_040938216.1"/>
</dbReference>
<evidence type="ECO:0000256" key="3">
    <source>
        <dbReference type="ARBA" id="ARBA00022827"/>
    </source>
</evidence>
<dbReference type="PANTHER" id="PTHR42973:SF13">
    <property type="entry name" value="FAD-BINDING PCMH-TYPE DOMAIN-CONTAINING PROTEIN"/>
    <property type="match status" value="1"/>
</dbReference>
<dbReference type="EMBL" id="ML976614">
    <property type="protein sequence ID" value="KAF1851591.1"/>
    <property type="molecule type" value="Genomic_DNA"/>
</dbReference>
<dbReference type="InterPro" id="IPR036318">
    <property type="entry name" value="FAD-bd_PCMH-like_sf"/>
</dbReference>
<protein>
    <submittedName>
        <fullName evidence="7">FAD binding domain-containing protein</fullName>
    </submittedName>
</protein>
<organism evidence="7 8">
    <name type="scientific">Cucurbitaria berberidis CBS 394.84</name>
    <dbReference type="NCBI Taxonomy" id="1168544"/>
    <lineage>
        <taxon>Eukaryota</taxon>
        <taxon>Fungi</taxon>
        <taxon>Dikarya</taxon>
        <taxon>Ascomycota</taxon>
        <taxon>Pezizomycotina</taxon>
        <taxon>Dothideomycetes</taxon>
        <taxon>Pleosporomycetidae</taxon>
        <taxon>Pleosporales</taxon>
        <taxon>Pleosporineae</taxon>
        <taxon>Cucurbitariaceae</taxon>
        <taxon>Cucurbitaria</taxon>
    </lineage>
</organism>
<feature type="domain" description="FAD-binding PCMH-type" evidence="6">
    <location>
        <begin position="65"/>
        <end position="242"/>
    </location>
</feature>
<evidence type="ECO:0000313" key="7">
    <source>
        <dbReference type="EMBL" id="KAF1851591.1"/>
    </source>
</evidence>
<evidence type="ECO:0000256" key="2">
    <source>
        <dbReference type="ARBA" id="ARBA00022630"/>
    </source>
</evidence>
<dbReference type="InterPro" id="IPR016166">
    <property type="entry name" value="FAD-bd_PCMH"/>
</dbReference>
<dbReference type="Pfam" id="PF01565">
    <property type="entry name" value="FAD_binding_4"/>
    <property type="match status" value="1"/>
</dbReference>
<keyword evidence="8" id="KW-1185">Reference proteome</keyword>
<evidence type="ECO:0000256" key="5">
    <source>
        <dbReference type="SAM" id="SignalP"/>
    </source>
</evidence>
<name>A0A9P4GV52_9PLEO</name>
<evidence type="ECO:0000256" key="4">
    <source>
        <dbReference type="ARBA" id="ARBA00023002"/>
    </source>
</evidence>
<gene>
    <name evidence="7" type="ORF">K460DRAFT_424418</name>
</gene>
<reference evidence="7" key="1">
    <citation type="submission" date="2020-01" db="EMBL/GenBank/DDBJ databases">
        <authorList>
            <consortium name="DOE Joint Genome Institute"/>
            <person name="Haridas S."/>
            <person name="Albert R."/>
            <person name="Binder M."/>
            <person name="Bloem J."/>
            <person name="Labutti K."/>
            <person name="Salamov A."/>
            <person name="Andreopoulos B."/>
            <person name="Baker S.E."/>
            <person name="Barry K."/>
            <person name="Bills G."/>
            <person name="Bluhm B.H."/>
            <person name="Cannon C."/>
            <person name="Castanera R."/>
            <person name="Culley D.E."/>
            <person name="Daum C."/>
            <person name="Ezra D."/>
            <person name="Gonzalez J.B."/>
            <person name="Henrissat B."/>
            <person name="Kuo A."/>
            <person name="Liang C."/>
            <person name="Lipzen A."/>
            <person name="Lutzoni F."/>
            <person name="Magnuson J."/>
            <person name="Mondo S."/>
            <person name="Nolan M."/>
            <person name="Ohm R."/>
            <person name="Pangilinan J."/>
            <person name="Park H.-J."/>
            <person name="Ramirez L."/>
            <person name="Alfaro M."/>
            <person name="Sun H."/>
            <person name="Tritt A."/>
            <person name="Yoshinaga Y."/>
            <person name="Zwiers L.-H."/>
            <person name="Turgeon B.G."/>
            <person name="Goodwin S.B."/>
            <person name="Spatafora J.W."/>
            <person name="Crous P.W."/>
            <person name="Grigoriev I.V."/>
        </authorList>
    </citation>
    <scope>NUCLEOTIDE SEQUENCE</scope>
    <source>
        <strain evidence="7">CBS 394.84</strain>
    </source>
</reference>
<keyword evidence="4" id="KW-0560">Oxidoreductase</keyword>
<dbReference type="InterPro" id="IPR016169">
    <property type="entry name" value="FAD-bd_PCMH_sub2"/>
</dbReference>
<dbReference type="InterPro" id="IPR006094">
    <property type="entry name" value="Oxid_FAD_bind_N"/>
</dbReference>
<feature type="chain" id="PRO_5040122747" evidence="5">
    <location>
        <begin position="22"/>
        <end position="512"/>
    </location>
</feature>
<keyword evidence="5" id="KW-0732">Signal</keyword>
<dbReference type="Proteomes" id="UP000800039">
    <property type="component" value="Unassembled WGS sequence"/>
</dbReference>
<evidence type="ECO:0000256" key="1">
    <source>
        <dbReference type="ARBA" id="ARBA00005466"/>
    </source>
</evidence>
<sequence>MQSFVCPLLVALLLGARSAKAVPTQETTQACADITDALPGKVLTPALLGLEYANETQKYWSTALREVDPACIVRPVCAEDVATVVKSLNKYPTVQFAVKSGGHDPNVGHASVQDGVLIVMTDLAGATYDAAEEVAHVKPGGEWNDVIRDLEPSGVTIAGGRLGVVGVGGYLVQGGISFLSAQVGLAADTNKKQNIIGWETVMANGSIVNVNATTQPDIAQAMRGSGSQFGIVTKYTVQTHAIGDVWGGFCIYDASQEDKLYAALHTFVADGAQDPKAAIIFTNLIATGGAKTDVVYYFYDGPTPPTSGPFANFLTIPALQCLPRTQKYSELLRANGEPIHLSNARQSFRTYTLPYIATRPQLYAEIRDKFIQISVPFLTAERPTSQYSVDFQPLPSVIGRISQSKGGNAMGLTVSDPDRVILEVQGSWALASDDTVGHSLSKQLIEWLDVQVPLWLDEAGLSRDVYLPFFMNDAAGDQEVTKSYRDYEKFKALQKSVDPNGLFSVRAGGFKY</sequence>
<dbReference type="GeneID" id="63855466"/>
<dbReference type="SUPFAM" id="SSF56176">
    <property type="entry name" value="FAD-binding/transporter-associated domain-like"/>
    <property type="match status" value="1"/>
</dbReference>
<evidence type="ECO:0000259" key="6">
    <source>
        <dbReference type="PROSITE" id="PS51387"/>
    </source>
</evidence>
<comment type="caution">
    <text evidence="7">The sequence shown here is derived from an EMBL/GenBank/DDBJ whole genome shotgun (WGS) entry which is preliminary data.</text>
</comment>
<dbReference type="OrthoDB" id="2151789at2759"/>
<dbReference type="InterPro" id="IPR050416">
    <property type="entry name" value="FAD-linked_Oxidoreductase"/>
</dbReference>
<dbReference type="AlphaFoldDB" id="A0A9P4GV52"/>
<feature type="signal peptide" evidence="5">
    <location>
        <begin position="1"/>
        <end position="21"/>
    </location>
</feature>
<keyword evidence="2" id="KW-0285">Flavoprotein</keyword>
<dbReference type="Gene3D" id="3.30.465.10">
    <property type="match status" value="1"/>
</dbReference>
<dbReference type="PROSITE" id="PS51387">
    <property type="entry name" value="FAD_PCMH"/>
    <property type="match status" value="1"/>
</dbReference>
<proteinExistence type="inferred from homology"/>
<keyword evidence="3" id="KW-0274">FAD</keyword>
<dbReference type="PANTHER" id="PTHR42973">
    <property type="entry name" value="BINDING OXIDOREDUCTASE, PUTATIVE (AFU_ORTHOLOGUE AFUA_1G17690)-RELATED"/>
    <property type="match status" value="1"/>
</dbReference>